<gene>
    <name evidence="7" type="ORF">STCU_06396</name>
</gene>
<reference evidence="7 8" key="1">
    <citation type="journal article" date="2013" name="PLoS ONE">
        <title>Predicting the Proteins of Angomonas deanei, Strigomonas culicis and Their Respective Endosymbionts Reveals New Aspects of the Trypanosomatidae Family.</title>
        <authorList>
            <person name="Motta M.C."/>
            <person name="Martins A.C."/>
            <person name="de Souza S.S."/>
            <person name="Catta-Preta C.M."/>
            <person name="Silva R."/>
            <person name="Klein C.C."/>
            <person name="de Almeida L.G."/>
            <person name="de Lima Cunha O."/>
            <person name="Ciapina L.P."/>
            <person name="Brocchi M."/>
            <person name="Colabardini A.C."/>
            <person name="de Araujo Lima B."/>
            <person name="Machado C.R."/>
            <person name="de Almeida Soares C.M."/>
            <person name="Probst C.M."/>
            <person name="de Menezes C.B."/>
            <person name="Thompson C.E."/>
            <person name="Bartholomeu D.C."/>
            <person name="Gradia D.F."/>
            <person name="Pavoni D.P."/>
            <person name="Grisard E.C."/>
            <person name="Fantinatti-Garboggini F."/>
            <person name="Marchini F.K."/>
            <person name="Rodrigues-Luiz G.F."/>
            <person name="Wagner G."/>
            <person name="Goldman G.H."/>
            <person name="Fietto J.L."/>
            <person name="Elias M.C."/>
            <person name="Goldman M.H."/>
            <person name="Sagot M.F."/>
            <person name="Pereira M."/>
            <person name="Stoco P.H."/>
            <person name="de Mendonca-Neto R.P."/>
            <person name="Teixeira S.M."/>
            <person name="Maciel T.E."/>
            <person name="de Oliveira Mendes T.A."/>
            <person name="Urmenyi T.P."/>
            <person name="de Souza W."/>
            <person name="Schenkman S."/>
            <person name="de Vasconcelos A.T."/>
        </authorList>
    </citation>
    <scope>NUCLEOTIDE SEQUENCE [LARGE SCALE GENOMIC DNA]</scope>
</reference>
<proteinExistence type="predicted"/>
<feature type="transmembrane region" description="Helical" evidence="5">
    <location>
        <begin position="150"/>
        <end position="173"/>
    </location>
</feature>
<evidence type="ECO:0000256" key="5">
    <source>
        <dbReference type="SAM" id="Phobius"/>
    </source>
</evidence>
<protein>
    <submittedName>
        <fullName evidence="7">Amino acid permease</fullName>
    </submittedName>
</protein>
<feature type="transmembrane region" description="Helical" evidence="5">
    <location>
        <begin position="66"/>
        <end position="95"/>
    </location>
</feature>
<name>S9UB24_9TRYP</name>
<evidence type="ECO:0000256" key="4">
    <source>
        <dbReference type="ARBA" id="ARBA00023136"/>
    </source>
</evidence>
<dbReference type="Pfam" id="PF01490">
    <property type="entry name" value="Aa_trans"/>
    <property type="match status" value="1"/>
</dbReference>
<dbReference type="Proteomes" id="UP000015354">
    <property type="component" value="Unassembled WGS sequence"/>
</dbReference>
<evidence type="ECO:0000259" key="6">
    <source>
        <dbReference type="Pfam" id="PF01490"/>
    </source>
</evidence>
<accession>S9UB24</accession>
<feature type="transmembrane region" description="Helical" evidence="5">
    <location>
        <begin position="490"/>
        <end position="512"/>
    </location>
</feature>
<dbReference type="PANTHER" id="PTHR22950">
    <property type="entry name" value="AMINO ACID TRANSPORTER"/>
    <property type="match status" value="1"/>
</dbReference>
<comment type="caution">
    <text evidence="7">The sequence shown here is derived from an EMBL/GenBank/DDBJ whole genome shotgun (WGS) entry which is preliminary data.</text>
</comment>
<keyword evidence="4 5" id="KW-0472">Membrane</keyword>
<keyword evidence="3 5" id="KW-1133">Transmembrane helix</keyword>
<dbReference type="AlphaFoldDB" id="S9UB24"/>
<evidence type="ECO:0000313" key="8">
    <source>
        <dbReference type="Proteomes" id="UP000015354"/>
    </source>
</evidence>
<feature type="transmembrane region" description="Helical" evidence="5">
    <location>
        <begin position="204"/>
        <end position="222"/>
    </location>
</feature>
<feature type="transmembrane region" description="Helical" evidence="5">
    <location>
        <begin position="463"/>
        <end position="484"/>
    </location>
</feature>
<feature type="transmembrane region" description="Helical" evidence="5">
    <location>
        <begin position="287"/>
        <end position="309"/>
    </location>
</feature>
<feature type="transmembrane region" description="Helical" evidence="5">
    <location>
        <begin position="234"/>
        <end position="256"/>
    </location>
</feature>
<dbReference type="OrthoDB" id="263944at2759"/>
<evidence type="ECO:0000256" key="2">
    <source>
        <dbReference type="ARBA" id="ARBA00022692"/>
    </source>
</evidence>
<dbReference type="GO" id="GO:0005737">
    <property type="term" value="C:cytoplasm"/>
    <property type="evidence" value="ECO:0007669"/>
    <property type="project" value="TreeGrafter"/>
</dbReference>
<evidence type="ECO:0000313" key="7">
    <source>
        <dbReference type="EMBL" id="EPY25949.1"/>
    </source>
</evidence>
<keyword evidence="8" id="KW-1185">Reference proteome</keyword>
<feature type="transmembrane region" description="Helical" evidence="5">
    <location>
        <begin position="107"/>
        <end position="129"/>
    </location>
</feature>
<dbReference type="PANTHER" id="PTHR22950:SF369">
    <property type="entry name" value="ACID TRANSPORTER 1, PUTATIVE-RELATED"/>
    <property type="match status" value="1"/>
</dbReference>
<comment type="subcellular location">
    <subcellularLocation>
        <location evidence="1">Membrane</location>
        <topology evidence="1">Multi-pass membrane protein</topology>
    </subcellularLocation>
</comment>
<keyword evidence="2 5" id="KW-0812">Transmembrane</keyword>
<dbReference type="InterPro" id="IPR013057">
    <property type="entry name" value="AA_transpt_TM"/>
</dbReference>
<feature type="transmembrane region" description="Helical" evidence="5">
    <location>
        <begin position="321"/>
        <end position="345"/>
    </location>
</feature>
<organism evidence="7 8">
    <name type="scientific">Strigomonas culicis</name>
    <dbReference type="NCBI Taxonomy" id="28005"/>
    <lineage>
        <taxon>Eukaryota</taxon>
        <taxon>Discoba</taxon>
        <taxon>Euglenozoa</taxon>
        <taxon>Kinetoplastea</taxon>
        <taxon>Metakinetoplastina</taxon>
        <taxon>Trypanosomatida</taxon>
        <taxon>Trypanosomatidae</taxon>
        <taxon>Strigomonadinae</taxon>
        <taxon>Strigomonas</taxon>
    </lineage>
</organism>
<feature type="transmembrane region" description="Helical" evidence="5">
    <location>
        <begin position="524"/>
        <end position="543"/>
    </location>
</feature>
<feature type="transmembrane region" description="Helical" evidence="5">
    <location>
        <begin position="369"/>
        <end position="387"/>
    </location>
</feature>
<evidence type="ECO:0000256" key="1">
    <source>
        <dbReference type="ARBA" id="ARBA00004141"/>
    </source>
</evidence>
<evidence type="ECO:0000256" key="3">
    <source>
        <dbReference type="ARBA" id="ARBA00022989"/>
    </source>
</evidence>
<dbReference type="EMBL" id="ATMH01006396">
    <property type="protein sequence ID" value="EPY25949.1"/>
    <property type="molecule type" value="Genomic_DNA"/>
</dbReference>
<feature type="domain" description="Amino acid transporter transmembrane" evidence="6">
    <location>
        <begin position="74"/>
        <end position="549"/>
    </location>
</feature>
<dbReference type="GO" id="GO:0015179">
    <property type="term" value="F:L-amino acid transmembrane transporter activity"/>
    <property type="evidence" value="ECO:0007669"/>
    <property type="project" value="TreeGrafter"/>
</dbReference>
<dbReference type="GO" id="GO:0016020">
    <property type="term" value="C:membrane"/>
    <property type="evidence" value="ECO:0007669"/>
    <property type="project" value="UniProtKB-SubCell"/>
</dbReference>
<sequence>MPQYDKYDAECAAATAADFCADDALEKEEFHHPMKGDPVSQQGEVEVDECVVLPPRRSPLRWVQSIIYRVFPPGGILSSAFSLASGSIGAGILGLPGATDTAGLVMAMIYLVVIAFFSAFSMYLLAVVLDRTKARSFEDLGRALFPQWRYAFSYWVAFIRWFHAFGAGIGYTISVGNCLSPIFKEAHRRQPDNKVVSYFNTTPGNRLLVSLIWMCIMLPLVLPKHVDSLRYASMLAIAFMTYFVLTIIVHSCLNGLPAHRHNIRTSGSHFHDEPGPLIFLFRTGNPAIGAVGTFMFAFVLNINAVEVYWDFNKERRSVRNFTMASTLGTMICAVLYMMVSIFGYFDFGSEDLASNSILLMYNPLSEPQVMVAYVGVLVKLCVSYALLSIASRNAIYYVLGWHQKYACRRPHAGHREEGGNEMQAPAKGATLAPGAAGRRTPEEDALSDLDYHNLDQFVDNIPYWKHLIVVLCLAVVKLICGLFIPTINIVFGFAGAISGGFIAFIFPALFFIYSGQFSIRQCGWFRYVCTYLLLISGIVGLVFGTGSTIYNTVIGV</sequence>